<comment type="similarity">
    <text evidence="2">Belongs to the acetate uptake transporter (AceTr) (TC 2.A.96) family.</text>
</comment>
<comment type="subcellular location">
    <subcellularLocation>
        <location evidence="1">Membrane</location>
        <topology evidence="1">Multi-pass membrane protein</topology>
    </subcellularLocation>
</comment>
<feature type="transmembrane region" description="Helical" evidence="6">
    <location>
        <begin position="131"/>
        <end position="150"/>
    </location>
</feature>
<dbReference type="Pfam" id="PF01184">
    <property type="entry name" value="Gpr1_Fun34_YaaH"/>
    <property type="match status" value="1"/>
</dbReference>
<evidence type="ECO:0000256" key="1">
    <source>
        <dbReference type="ARBA" id="ARBA00004141"/>
    </source>
</evidence>
<evidence type="ECO:0000256" key="3">
    <source>
        <dbReference type="ARBA" id="ARBA00022692"/>
    </source>
</evidence>
<evidence type="ECO:0000256" key="6">
    <source>
        <dbReference type="SAM" id="Phobius"/>
    </source>
</evidence>
<feature type="transmembrane region" description="Helical" evidence="6">
    <location>
        <begin position="92"/>
        <end position="111"/>
    </location>
</feature>
<evidence type="ECO:0000256" key="4">
    <source>
        <dbReference type="ARBA" id="ARBA00022989"/>
    </source>
</evidence>
<dbReference type="InterPro" id="IPR000791">
    <property type="entry name" value="Gpr1/Fun34/SatP-like"/>
</dbReference>
<evidence type="ECO:0000313" key="8">
    <source>
        <dbReference type="Proteomes" id="UP001556367"/>
    </source>
</evidence>
<gene>
    <name evidence="7" type="ORF">HGRIS_014436</name>
</gene>
<proteinExistence type="inferred from homology"/>
<feature type="transmembrane region" description="Helical" evidence="6">
    <location>
        <begin position="157"/>
        <end position="175"/>
    </location>
</feature>
<evidence type="ECO:0000256" key="2">
    <source>
        <dbReference type="ARBA" id="ARBA00005587"/>
    </source>
</evidence>
<protein>
    <submittedName>
        <fullName evidence="7">Uncharacterized protein</fullName>
    </submittedName>
</protein>
<keyword evidence="5 6" id="KW-0472">Membrane</keyword>
<sequence>MSYTGFEPTSTSYADYHYTSMQSKDATVQSSTRLSAVSLGWFSFATTTLIFSLYNSGTQGVVHDDTVVSLCLAAGGLAQLLAGMWEYSSENTFMATVLSLYGSYRLSYGAMLLPQSGILSHSDDPEVSSALGIYFIAWTVITVGFLLVSIGRNTPSSIFFGILSMTLLVLTVSELGGGSGAKKTGGALGFLASVAAYYIAFADFLRTDQSHNFRLA</sequence>
<dbReference type="Proteomes" id="UP001556367">
    <property type="component" value="Unassembled WGS sequence"/>
</dbReference>
<organism evidence="7 8">
    <name type="scientific">Hohenbuehelia grisea</name>
    <dbReference type="NCBI Taxonomy" id="104357"/>
    <lineage>
        <taxon>Eukaryota</taxon>
        <taxon>Fungi</taxon>
        <taxon>Dikarya</taxon>
        <taxon>Basidiomycota</taxon>
        <taxon>Agaricomycotina</taxon>
        <taxon>Agaricomycetes</taxon>
        <taxon>Agaricomycetidae</taxon>
        <taxon>Agaricales</taxon>
        <taxon>Pleurotineae</taxon>
        <taxon>Pleurotaceae</taxon>
        <taxon>Hohenbuehelia</taxon>
    </lineage>
</organism>
<feature type="transmembrane region" description="Helical" evidence="6">
    <location>
        <begin position="66"/>
        <end position="85"/>
    </location>
</feature>
<accession>A0ABR3JTE2</accession>
<keyword evidence="3 6" id="KW-0812">Transmembrane</keyword>
<feature type="transmembrane region" description="Helical" evidence="6">
    <location>
        <begin position="187"/>
        <end position="205"/>
    </location>
</feature>
<evidence type="ECO:0000313" key="7">
    <source>
        <dbReference type="EMBL" id="KAL0959149.1"/>
    </source>
</evidence>
<dbReference type="InterPro" id="IPR051633">
    <property type="entry name" value="AceTr"/>
</dbReference>
<reference evidence="8" key="1">
    <citation type="submission" date="2024-06" db="EMBL/GenBank/DDBJ databases">
        <title>Multi-omics analyses provide insights into the biosynthesis of the anticancer antibiotic pleurotin in Hohenbuehelia grisea.</title>
        <authorList>
            <person name="Weaver J.A."/>
            <person name="Alberti F."/>
        </authorList>
    </citation>
    <scope>NUCLEOTIDE SEQUENCE [LARGE SCALE GENOMIC DNA]</scope>
    <source>
        <strain evidence="8">T-177</strain>
    </source>
</reference>
<dbReference type="NCBIfam" id="NF038013">
    <property type="entry name" value="AceTr_1"/>
    <property type="match status" value="1"/>
</dbReference>
<dbReference type="PANTHER" id="PTHR31123">
    <property type="entry name" value="ACCUMULATION OF DYADS PROTEIN 2-RELATED"/>
    <property type="match status" value="1"/>
</dbReference>
<feature type="transmembrane region" description="Helical" evidence="6">
    <location>
        <begin position="34"/>
        <end position="54"/>
    </location>
</feature>
<dbReference type="EMBL" id="JASNQZ010000003">
    <property type="protein sequence ID" value="KAL0959149.1"/>
    <property type="molecule type" value="Genomic_DNA"/>
</dbReference>
<keyword evidence="8" id="KW-1185">Reference proteome</keyword>
<name>A0ABR3JTE2_9AGAR</name>
<comment type="caution">
    <text evidence="7">The sequence shown here is derived from an EMBL/GenBank/DDBJ whole genome shotgun (WGS) entry which is preliminary data.</text>
</comment>
<evidence type="ECO:0000256" key="5">
    <source>
        <dbReference type="ARBA" id="ARBA00023136"/>
    </source>
</evidence>
<dbReference type="PANTHER" id="PTHR31123:SF1">
    <property type="entry name" value="ACCUMULATION OF DYADS PROTEIN 2-RELATED"/>
    <property type="match status" value="1"/>
</dbReference>
<keyword evidence="4 6" id="KW-1133">Transmembrane helix</keyword>